<dbReference type="GO" id="GO:0005737">
    <property type="term" value="C:cytoplasm"/>
    <property type="evidence" value="ECO:0007669"/>
    <property type="project" value="UniProtKB-SubCell"/>
</dbReference>
<dbReference type="GO" id="GO:0004177">
    <property type="term" value="F:aminopeptidase activity"/>
    <property type="evidence" value="ECO:0007669"/>
    <property type="project" value="UniProtKB-UniRule"/>
</dbReference>
<dbReference type="NCBIfam" id="TIGR01249">
    <property type="entry name" value="pro_imino_pep_1"/>
    <property type="match status" value="1"/>
</dbReference>
<dbReference type="Proteomes" id="UP000033220">
    <property type="component" value="Chromosome DSM 122"/>
</dbReference>
<dbReference type="RefSeq" id="WP_014414780.1">
    <property type="nucleotide sequence ID" value="NC_017059.1"/>
</dbReference>
<dbReference type="eggNOG" id="COG2267">
    <property type="taxonomic scope" value="Bacteria"/>
</dbReference>
<evidence type="ECO:0000256" key="5">
    <source>
        <dbReference type="ARBA" id="ARBA00021843"/>
    </source>
</evidence>
<dbReference type="Pfam" id="PF00561">
    <property type="entry name" value="Abhydrolase_1"/>
    <property type="match status" value="1"/>
</dbReference>
<dbReference type="STRING" id="1150469.RSPPHO_01515"/>
<dbReference type="Gene3D" id="3.40.50.1820">
    <property type="entry name" value="alpha/beta hydrolase"/>
    <property type="match status" value="1"/>
</dbReference>
<evidence type="ECO:0000256" key="6">
    <source>
        <dbReference type="ARBA" id="ARBA00022438"/>
    </source>
</evidence>
<evidence type="ECO:0000256" key="14">
    <source>
        <dbReference type="SAM" id="MobiDB-lite"/>
    </source>
</evidence>
<dbReference type="SUPFAM" id="SSF53474">
    <property type="entry name" value="alpha/beta-Hydrolases"/>
    <property type="match status" value="1"/>
</dbReference>
<evidence type="ECO:0000256" key="11">
    <source>
        <dbReference type="PIRNR" id="PIRNR006431"/>
    </source>
</evidence>
<dbReference type="InterPro" id="IPR000073">
    <property type="entry name" value="AB_hydrolase_1"/>
</dbReference>
<dbReference type="PANTHER" id="PTHR43722">
    <property type="entry name" value="PROLINE IMINOPEPTIDASE"/>
    <property type="match status" value="1"/>
</dbReference>
<dbReference type="PRINTS" id="PR00793">
    <property type="entry name" value="PROAMNOPTASE"/>
</dbReference>
<dbReference type="InterPro" id="IPR005944">
    <property type="entry name" value="Pro_iminopeptidase"/>
</dbReference>
<evidence type="ECO:0000313" key="16">
    <source>
        <dbReference type="EMBL" id="CCG08141.1"/>
    </source>
</evidence>
<keyword evidence="6 11" id="KW-0031">Aminopeptidase</keyword>
<feature type="active site" description="Proton donor" evidence="12">
    <location>
        <position position="339"/>
    </location>
</feature>
<gene>
    <name evidence="16" type="ORF">RSPPHO_01515</name>
</gene>
<evidence type="ECO:0000256" key="1">
    <source>
        <dbReference type="ARBA" id="ARBA00001585"/>
    </source>
</evidence>
<keyword evidence="17" id="KW-1185">Reference proteome</keyword>
<dbReference type="GO" id="GO:0006508">
    <property type="term" value="P:proteolysis"/>
    <property type="evidence" value="ECO:0007669"/>
    <property type="project" value="UniProtKB-KW"/>
</dbReference>
<evidence type="ECO:0000256" key="3">
    <source>
        <dbReference type="ARBA" id="ARBA00010088"/>
    </source>
</evidence>
<feature type="compositionally biased region" description="Low complexity" evidence="14">
    <location>
        <begin position="7"/>
        <end position="20"/>
    </location>
</feature>
<keyword evidence="8 11" id="KW-0645">Protease</keyword>
<feature type="region of interest" description="Disordered" evidence="14">
    <location>
        <begin position="1"/>
        <end position="48"/>
    </location>
</feature>
<evidence type="ECO:0000313" key="17">
    <source>
        <dbReference type="Proteomes" id="UP000033220"/>
    </source>
</evidence>
<comment type="similarity">
    <text evidence="3 11 13">Belongs to the peptidase S33 family.</text>
</comment>
<keyword evidence="7 11" id="KW-0963">Cytoplasm</keyword>
<dbReference type="HOGENOM" id="CLU_043739_2_2_5"/>
<evidence type="ECO:0000259" key="15">
    <source>
        <dbReference type="Pfam" id="PF00561"/>
    </source>
</evidence>
<dbReference type="PANTHER" id="PTHR43722:SF1">
    <property type="entry name" value="PROLINE IMINOPEPTIDASE"/>
    <property type="match status" value="1"/>
</dbReference>
<protein>
    <recommendedName>
        <fullName evidence="5 11">Proline iminopeptidase</fullName>
        <shortName evidence="11">PIP</shortName>
        <ecNumber evidence="4 11">3.4.11.5</ecNumber>
    </recommendedName>
    <alternativeName>
        <fullName evidence="10 11">Prolyl aminopeptidase</fullName>
    </alternativeName>
</protein>
<evidence type="ECO:0000256" key="12">
    <source>
        <dbReference type="PIRSR" id="PIRSR006431-1"/>
    </source>
</evidence>
<accession>H6SJH6</accession>
<dbReference type="EC" id="3.4.11.5" evidence="4 11"/>
<dbReference type="MEROPS" id="S33.001"/>
<dbReference type="PIRSF" id="PIRSF006431">
    <property type="entry name" value="Pept_S33"/>
    <property type="match status" value="1"/>
</dbReference>
<evidence type="ECO:0000256" key="8">
    <source>
        <dbReference type="ARBA" id="ARBA00022670"/>
    </source>
</evidence>
<proteinExistence type="inferred from homology"/>
<evidence type="ECO:0000256" key="13">
    <source>
        <dbReference type="RuleBase" id="RU003421"/>
    </source>
</evidence>
<feature type="active site" evidence="12">
    <location>
        <position position="311"/>
    </location>
</feature>
<dbReference type="KEGG" id="rpm:RSPPHO_01515"/>
<evidence type="ECO:0000256" key="7">
    <source>
        <dbReference type="ARBA" id="ARBA00022490"/>
    </source>
</evidence>
<sequence>MMSRSDSVSPVPGSGTTTTGDSMAEARGGDRQHSIERHGDSGDSPVIPDALADLYPAIEARRTGRLRVGGAHVLHWEESGAPDGIPVLFVHGGPGAGTAPFCRRYFDPQRYRVILLDQRGAGRSRPFAELADNTTADLVADMELLRDYLDVERWMIFGGSWGSTLALAYGEAHPERCLGFILRGVFLFRAFEVDWFLNGMGRFFPEAAHVFFGFLPEDERHDPLSAYYRRLTDPDPLVHLPAARVWSGYEDACARLRPRPCDEGDGRAALALARLECHYMRHAGFLREGQLLEDIDRVKGLPCTIVQGRYDVVCPPVSAWDLHRAWPGSRLVMVPDAGHSALEPGVRAALVQATRAFADQHA</sequence>
<name>H6SJH6_PARPM</name>
<evidence type="ECO:0000256" key="2">
    <source>
        <dbReference type="ARBA" id="ARBA00004496"/>
    </source>
</evidence>
<feature type="compositionally biased region" description="Basic and acidic residues" evidence="14">
    <location>
        <begin position="27"/>
        <end position="41"/>
    </location>
</feature>
<evidence type="ECO:0000256" key="10">
    <source>
        <dbReference type="ARBA" id="ARBA00029605"/>
    </source>
</evidence>
<feature type="domain" description="AB hydrolase-1" evidence="15">
    <location>
        <begin position="86"/>
        <end position="343"/>
    </location>
</feature>
<feature type="active site" description="Nucleophile" evidence="12">
    <location>
        <position position="160"/>
    </location>
</feature>
<evidence type="ECO:0000256" key="9">
    <source>
        <dbReference type="ARBA" id="ARBA00022801"/>
    </source>
</evidence>
<dbReference type="EMBL" id="HE663493">
    <property type="protein sequence ID" value="CCG08141.1"/>
    <property type="molecule type" value="Genomic_DNA"/>
</dbReference>
<dbReference type="PATRIC" id="fig|1150469.3.peg.1706"/>
<keyword evidence="9 11" id="KW-0378">Hydrolase</keyword>
<comment type="subcellular location">
    <subcellularLocation>
        <location evidence="2 11">Cytoplasm</location>
    </subcellularLocation>
</comment>
<comment type="catalytic activity">
    <reaction evidence="1 11 13">
        <text>Release of N-terminal proline from a peptide.</text>
        <dbReference type="EC" id="3.4.11.5"/>
    </reaction>
</comment>
<dbReference type="InterPro" id="IPR029058">
    <property type="entry name" value="AB_hydrolase_fold"/>
</dbReference>
<organism evidence="16 17">
    <name type="scientific">Pararhodospirillum photometricum DSM 122</name>
    <dbReference type="NCBI Taxonomy" id="1150469"/>
    <lineage>
        <taxon>Bacteria</taxon>
        <taxon>Pseudomonadati</taxon>
        <taxon>Pseudomonadota</taxon>
        <taxon>Alphaproteobacteria</taxon>
        <taxon>Rhodospirillales</taxon>
        <taxon>Rhodospirillaceae</taxon>
        <taxon>Pararhodospirillum</taxon>
    </lineage>
</organism>
<dbReference type="AlphaFoldDB" id="H6SJH6"/>
<evidence type="ECO:0000256" key="4">
    <source>
        <dbReference type="ARBA" id="ARBA00012568"/>
    </source>
</evidence>
<reference evidence="16 17" key="1">
    <citation type="submission" date="2012-02" db="EMBL/GenBank/DDBJ databases">
        <title>Shotgun genome sequence of Phaeospirillum photometricum DSM 122.</title>
        <authorList>
            <person name="Duquesne K."/>
            <person name="Sturgis J."/>
        </authorList>
    </citation>
    <scope>NUCLEOTIDE SEQUENCE [LARGE SCALE GENOMIC DNA]</scope>
    <source>
        <strain evidence="17">DSM122</strain>
    </source>
</reference>
<dbReference type="InterPro" id="IPR002410">
    <property type="entry name" value="Peptidase_S33"/>
</dbReference>